<proteinExistence type="predicted"/>
<accession>A0A914R363</accession>
<organism evidence="2 3">
    <name type="scientific">Panagrolaimus davidi</name>
    <dbReference type="NCBI Taxonomy" id="227884"/>
    <lineage>
        <taxon>Eukaryota</taxon>
        <taxon>Metazoa</taxon>
        <taxon>Ecdysozoa</taxon>
        <taxon>Nematoda</taxon>
        <taxon>Chromadorea</taxon>
        <taxon>Rhabditida</taxon>
        <taxon>Tylenchina</taxon>
        <taxon>Panagrolaimomorpha</taxon>
        <taxon>Panagrolaimoidea</taxon>
        <taxon>Panagrolaimidae</taxon>
        <taxon>Panagrolaimus</taxon>
    </lineage>
</organism>
<feature type="compositionally biased region" description="Acidic residues" evidence="1">
    <location>
        <begin position="15"/>
        <end position="25"/>
    </location>
</feature>
<evidence type="ECO:0000313" key="3">
    <source>
        <dbReference type="WBParaSite" id="PDA_v2.g5888.t1"/>
    </source>
</evidence>
<protein>
    <submittedName>
        <fullName evidence="3">Uncharacterized protein</fullName>
    </submittedName>
</protein>
<feature type="compositionally biased region" description="Polar residues" evidence="1">
    <location>
        <begin position="107"/>
        <end position="120"/>
    </location>
</feature>
<dbReference type="WBParaSite" id="PDA_v2.g5888.t1">
    <property type="protein sequence ID" value="PDA_v2.g5888.t1"/>
    <property type="gene ID" value="PDA_v2.g5888"/>
</dbReference>
<sequence length="228" mass="25345">MFRSNNPQKRRQNDDDPFGFEDDNNGEGRKKSSKAITKKPSIEDEIEILSDSSPELFVKRRPPANNGHLSTSNNKKDSSEILPKKLRLSPISAENASTKPMFLASAKRNNSSLLKPNGSSNEKENTPKSTPETAPKKLTTKIAAIFNPSEKPSTFLKPERNYNKAELASKYAAKKQAEREARYGSTPSAKHMDSQNTTYEGFRMANGSKEIVKEMKSITPLATKVRGI</sequence>
<feature type="region of interest" description="Disordered" evidence="1">
    <location>
        <begin position="172"/>
        <end position="196"/>
    </location>
</feature>
<feature type="region of interest" description="Disordered" evidence="1">
    <location>
        <begin position="1"/>
        <end position="137"/>
    </location>
</feature>
<dbReference type="AlphaFoldDB" id="A0A914R363"/>
<dbReference type="Proteomes" id="UP000887578">
    <property type="component" value="Unplaced"/>
</dbReference>
<keyword evidence="2" id="KW-1185">Reference proteome</keyword>
<evidence type="ECO:0000313" key="2">
    <source>
        <dbReference type="Proteomes" id="UP000887578"/>
    </source>
</evidence>
<reference evidence="3" key="1">
    <citation type="submission" date="2022-11" db="UniProtKB">
        <authorList>
            <consortium name="WormBaseParasite"/>
        </authorList>
    </citation>
    <scope>IDENTIFICATION</scope>
</reference>
<evidence type="ECO:0000256" key="1">
    <source>
        <dbReference type="SAM" id="MobiDB-lite"/>
    </source>
</evidence>
<name>A0A914R363_9BILA</name>
<feature type="compositionally biased region" description="Basic and acidic residues" evidence="1">
    <location>
        <begin position="74"/>
        <end position="83"/>
    </location>
</feature>